<dbReference type="KEGG" id="mac:MA_2644"/>
<organism evidence="2 3">
    <name type="scientific">Methanosarcina acetivorans (strain ATCC 35395 / DSM 2834 / JCM 12185 / C2A)</name>
    <dbReference type="NCBI Taxonomy" id="188937"/>
    <lineage>
        <taxon>Archaea</taxon>
        <taxon>Methanobacteriati</taxon>
        <taxon>Methanobacteriota</taxon>
        <taxon>Stenosarchaea group</taxon>
        <taxon>Methanomicrobia</taxon>
        <taxon>Methanosarcinales</taxon>
        <taxon>Methanosarcinaceae</taxon>
        <taxon>Methanosarcina</taxon>
    </lineage>
</organism>
<keyword evidence="1" id="KW-1133">Transmembrane helix</keyword>
<keyword evidence="1" id="KW-0812">Transmembrane</keyword>
<dbReference type="RefSeq" id="WP_011022604.1">
    <property type="nucleotide sequence ID" value="NC_003552.1"/>
</dbReference>
<evidence type="ECO:0000313" key="3">
    <source>
        <dbReference type="Proteomes" id="UP000002487"/>
    </source>
</evidence>
<dbReference type="EMBL" id="AE010299">
    <property type="protein sequence ID" value="AAM06022.1"/>
    <property type="molecule type" value="Genomic_DNA"/>
</dbReference>
<evidence type="ECO:0008006" key="4">
    <source>
        <dbReference type="Google" id="ProtNLM"/>
    </source>
</evidence>
<feature type="transmembrane region" description="Helical" evidence="1">
    <location>
        <begin position="55"/>
        <end position="75"/>
    </location>
</feature>
<evidence type="ECO:0000313" key="2">
    <source>
        <dbReference type="EMBL" id="AAM06022.1"/>
    </source>
</evidence>
<keyword evidence="3" id="KW-1185">Reference proteome</keyword>
<proteinExistence type="predicted"/>
<dbReference type="Proteomes" id="UP000002487">
    <property type="component" value="Chromosome"/>
</dbReference>
<dbReference type="PhylomeDB" id="Q8TML3"/>
<gene>
    <name evidence="2" type="ordered locus">MA_2644</name>
</gene>
<dbReference type="InParanoid" id="Q8TML3"/>
<name>Q8TML3_METAC</name>
<feature type="transmembrane region" description="Helical" evidence="1">
    <location>
        <begin position="81"/>
        <end position="102"/>
    </location>
</feature>
<dbReference type="EnsemblBacteria" id="AAM06022">
    <property type="protein sequence ID" value="AAM06022"/>
    <property type="gene ID" value="MA_2644"/>
</dbReference>
<protein>
    <recommendedName>
        <fullName evidence="4">DUF1269 domain-containing protein</fullName>
    </recommendedName>
</protein>
<reference evidence="2 3" key="1">
    <citation type="journal article" date="2002" name="Genome Res.">
        <title>The genome of Methanosarcina acetivorans reveals extensive metabolic and physiological diversity.</title>
        <authorList>
            <person name="Galagan J.E."/>
            <person name="Nusbaum C."/>
            <person name="Roy A."/>
            <person name="Endrizzi M.G."/>
            <person name="Macdonald P."/>
            <person name="FitzHugh W."/>
            <person name="Calvo S."/>
            <person name="Engels R."/>
            <person name="Smirnov S."/>
            <person name="Atnoor D."/>
            <person name="Brown A."/>
            <person name="Allen N."/>
            <person name="Naylor J."/>
            <person name="Stange-Thomann N."/>
            <person name="DeArellano K."/>
            <person name="Johnson R."/>
            <person name="Linton L."/>
            <person name="McEwan P."/>
            <person name="McKernan K."/>
            <person name="Talamas J."/>
            <person name="Tirrell A."/>
            <person name="Ye W."/>
            <person name="Zimmer A."/>
            <person name="Barber R.D."/>
            <person name="Cann I."/>
            <person name="Graham D.E."/>
            <person name="Grahame D.A."/>
            <person name="Guss A."/>
            <person name="Hedderich R."/>
            <person name="Ingram-Smith C."/>
            <person name="Kuettner C.H."/>
            <person name="Krzycki J.A."/>
            <person name="Leigh J.A."/>
            <person name="Li W."/>
            <person name="Liu J."/>
            <person name="Mukhopadhyay B."/>
            <person name="Reeve J.N."/>
            <person name="Smith K."/>
            <person name="Springer T.A."/>
            <person name="Umayam L.A."/>
            <person name="White O."/>
            <person name="White R.H."/>
            <person name="de Macario E.C."/>
            <person name="Ferry J.G."/>
            <person name="Jarrell K.F."/>
            <person name="Jing H."/>
            <person name="Macario A.J.L."/>
            <person name="Paulsen I."/>
            <person name="Pritchett M."/>
            <person name="Sowers K.R."/>
            <person name="Swanson R.V."/>
            <person name="Zinder S.H."/>
            <person name="Lander E."/>
            <person name="Metcalf W.W."/>
            <person name="Birren B."/>
        </authorList>
    </citation>
    <scope>NUCLEOTIDE SEQUENCE [LARGE SCALE GENOMIC DNA]</scope>
    <source>
        <strain evidence="3">ATCC 35395 / DSM 2834 / JCM 12185 / C2A</strain>
    </source>
</reference>
<evidence type="ECO:0000256" key="1">
    <source>
        <dbReference type="SAM" id="Phobius"/>
    </source>
</evidence>
<accession>Q8TML3</accession>
<dbReference type="GeneID" id="1474533"/>
<keyword evidence="1" id="KW-0472">Membrane</keyword>
<dbReference type="InterPro" id="IPR009200">
    <property type="entry name" value="DUF1269_membrane"/>
</dbReference>
<dbReference type="HOGENOM" id="CLU_097445_0_0_2"/>
<dbReference type="Pfam" id="PF06897">
    <property type="entry name" value="DUF1269"/>
    <property type="match status" value="1"/>
</dbReference>
<sequence>MNIATLTVLKFDTPGGAEHALEVVENLSKQELITLQDAAIVSWPMGKKKPKTKQLTSMTGVGALSGAFWGMLFGLIFLVPIFGMVVGAAIGALSASFADVGISDDFIKSVRSKVTEGTSALFLLTSDAVQDKVFEAARGMKFELIASNLSKEEEDKLREVFAEEEAAVPSQ</sequence>
<dbReference type="AlphaFoldDB" id="Q8TML3"/>
<dbReference type="STRING" id="188937.MA_2644"/>